<feature type="region of interest" description="Disordered" evidence="1">
    <location>
        <begin position="1"/>
        <end position="37"/>
    </location>
</feature>
<evidence type="ECO:0000313" key="2">
    <source>
        <dbReference type="EMBL" id="KAK4298146.1"/>
    </source>
</evidence>
<evidence type="ECO:0000256" key="1">
    <source>
        <dbReference type="SAM" id="MobiDB-lite"/>
    </source>
</evidence>
<feature type="compositionally biased region" description="Acidic residues" evidence="1">
    <location>
        <begin position="103"/>
        <end position="116"/>
    </location>
</feature>
<evidence type="ECO:0000313" key="3">
    <source>
        <dbReference type="Proteomes" id="UP001292094"/>
    </source>
</evidence>
<proteinExistence type="predicted"/>
<dbReference type="EMBL" id="JAWZYT010003488">
    <property type="protein sequence ID" value="KAK4298146.1"/>
    <property type="molecule type" value="Genomic_DNA"/>
</dbReference>
<protein>
    <submittedName>
        <fullName evidence="2">Uncharacterized protein</fullName>
    </submittedName>
</protein>
<name>A0AAE1TUK3_9EUCA</name>
<organism evidence="2 3">
    <name type="scientific">Petrolisthes manimaculis</name>
    <dbReference type="NCBI Taxonomy" id="1843537"/>
    <lineage>
        <taxon>Eukaryota</taxon>
        <taxon>Metazoa</taxon>
        <taxon>Ecdysozoa</taxon>
        <taxon>Arthropoda</taxon>
        <taxon>Crustacea</taxon>
        <taxon>Multicrustacea</taxon>
        <taxon>Malacostraca</taxon>
        <taxon>Eumalacostraca</taxon>
        <taxon>Eucarida</taxon>
        <taxon>Decapoda</taxon>
        <taxon>Pleocyemata</taxon>
        <taxon>Anomura</taxon>
        <taxon>Galatheoidea</taxon>
        <taxon>Porcellanidae</taxon>
        <taxon>Petrolisthes</taxon>
    </lineage>
</organism>
<sequence length="116" mass="13211">MTDEVQNSSSEFRQTAPCTLKNQHSRTTIARRNSDSAAWVGRGQRWVTWVTLLPANLKANIQSAGDSEQNLHGCVWAWGEEEEEEGDKEEEEEERDKEKVEGNEDEEEEGNGDEDE</sequence>
<accession>A0AAE1TUK3</accession>
<dbReference type="AlphaFoldDB" id="A0AAE1TUK3"/>
<feature type="region of interest" description="Disordered" evidence="1">
    <location>
        <begin position="77"/>
        <end position="116"/>
    </location>
</feature>
<comment type="caution">
    <text evidence="2">The sequence shown here is derived from an EMBL/GenBank/DDBJ whole genome shotgun (WGS) entry which is preliminary data.</text>
</comment>
<reference evidence="2" key="1">
    <citation type="submission" date="2023-11" db="EMBL/GenBank/DDBJ databases">
        <title>Genome assemblies of two species of porcelain crab, Petrolisthes cinctipes and Petrolisthes manimaculis (Anomura: Porcellanidae).</title>
        <authorList>
            <person name="Angst P."/>
        </authorList>
    </citation>
    <scope>NUCLEOTIDE SEQUENCE</scope>
    <source>
        <strain evidence="2">PB745_02</strain>
        <tissue evidence="2">Gill</tissue>
    </source>
</reference>
<dbReference type="Proteomes" id="UP001292094">
    <property type="component" value="Unassembled WGS sequence"/>
</dbReference>
<feature type="compositionally biased region" description="Acidic residues" evidence="1">
    <location>
        <begin position="79"/>
        <end position="95"/>
    </location>
</feature>
<keyword evidence="3" id="KW-1185">Reference proteome</keyword>
<feature type="compositionally biased region" description="Polar residues" evidence="1">
    <location>
        <begin position="1"/>
        <end position="31"/>
    </location>
</feature>
<gene>
    <name evidence="2" type="ORF">Pmani_029488</name>
</gene>